<gene>
    <name evidence="1" type="ORF">C0V70_12500</name>
</gene>
<evidence type="ECO:0000313" key="2">
    <source>
        <dbReference type="Proteomes" id="UP000235584"/>
    </source>
</evidence>
<organism evidence="1 2">
    <name type="scientific">Bacteriovorax stolpii</name>
    <name type="common">Bdellovibrio stolpii</name>
    <dbReference type="NCBI Taxonomy" id="960"/>
    <lineage>
        <taxon>Bacteria</taxon>
        <taxon>Pseudomonadati</taxon>
        <taxon>Bdellovibrionota</taxon>
        <taxon>Bacteriovoracia</taxon>
        <taxon>Bacteriovoracales</taxon>
        <taxon>Bacteriovoracaceae</taxon>
        <taxon>Bacteriovorax</taxon>
    </lineage>
</organism>
<dbReference type="Proteomes" id="UP000235584">
    <property type="component" value="Chromosome"/>
</dbReference>
<dbReference type="KEGG" id="bsto:C0V70_12500"/>
<dbReference type="AlphaFoldDB" id="A0A2K9NTQ2"/>
<accession>A0A2K9NTQ2</accession>
<name>A0A2K9NTQ2_BACTC</name>
<protein>
    <submittedName>
        <fullName evidence="1">Uncharacterized protein</fullName>
    </submittedName>
</protein>
<dbReference type="RefSeq" id="WP_102244197.1">
    <property type="nucleotide sequence ID" value="NZ_CP025704.1"/>
</dbReference>
<evidence type="ECO:0000313" key="1">
    <source>
        <dbReference type="EMBL" id="AUN98906.1"/>
    </source>
</evidence>
<dbReference type="EMBL" id="CP025704">
    <property type="protein sequence ID" value="AUN98906.1"/>
    <property type="molecule type" value="Genomic_DNA"/>
</dbReference>
<reference evidence="1 2" key="1">
    <citation type="submission" date="2018-01" db="EMBL/GenBank/DDBJ databases">
        <title>Complete genome sequence of Bacteriovorax stolpii DSM12778.</title>
        <authorList>
            <person name="Tang B."/>
            <person name="Chang J."/>
        </authorList>
    </citation>
    <scope>NUCLEOTIDE SEQUENCE [LARGE SCALE GENOMIC DNA]</scope>
    <source>
        <strain evidence="1 2">DSM 12778</strain>
    </source>
</reference>
<sequence>MKTLQLILGTLLLSLVFGSGVFAQDAMRADEYRNHPESFRIGDSNDLQADQLRADEMRVCENRRERIEGVQKEQFKKFIHDRHFNRGSDYI</sequence>
<keyword evidence="2" id="KW-1185">Reference proteome</keyword>
<proteinExistence type="predicted"/>